<name>D0A1I5_TRYB9</name>
<dbReference type="InterPro" id="IPR006665">
    <property type="entry name" value="OmpA-like"/>
</dbReference>
<evidence type="ECO:0000313" key="3">
    <source>
        <dbReference type="EMBL" id="CBH15127.1"/>
    </source>
</evidence>
<feature type="region of interest" description="Disordered" evidence="1">
    <location>
        <begin position="120"/>
        <end position="146"/>
    </location>
</feature>
<dbReference type="GeneID" id="23865263"/>
<dbReference type="VEuPathDB" id="TriTrypDB:Tbg972.10.2090"/>
<reference evidence="4" key="1">
    <citation type="journal article" date="2010" name="PLoS Negl. Trop. Dis.">
        <title>The genome sequence of Trypanosoma brucei gambiense, causative agent of chronic human african trypanosomiasis.</title>
        <authorList>
            <person name="Jackson A.P."/>
            <person name="Sanders M."/>
            <person name="Berry A."/>
            <person name="McQuillan J."/>
            <person name="Aslett M.A."/>
            <person name="Quail M.A."/>
            <person name="Chukualim B."/>
            <person name="Capewell P."/>
            <person name="MacLeod A."/>
            <person name="Melville S.E."/>
            <person name="Gibson W."/>
            <person name="Barry J.D."/>
            <person name="Berriman M."/>
            <person name="Hertz-Fowler C."/>
        </authorList>
    </citation>
    <scope>NUCLEOTIDE SEQUENCE [LARGE SCALE GENOMIC DNA]</scope>
    <source>
        <strain evidence="4">MHOM/CI/86/DAL972</strain>
    </source>
</reference>
<evidence type="ECO:0000259" key="2">
    <source>
        <dbReference type="PROSITE" id="PS51123"/>
    </source>
</evidence>
<dbReference type="Proteomes" id="UP000002316">
    <property type="component" value="Chromosome 10"/>
</dbReference>
<proteinExistence type="predicted"/>
<dbReference type="AlphaFoldDB" id="D0A1I5"/>
<feature type="domain" description="OmpA-like" evidence="2">
    <location>
        <begin position="1"/>
        <end position="13"/>
    </location>
</feature>
<protein>
    <submittedName>
        <fullName evidence="3">T. brucei spp.-specific protein</fullName>
    </submittedName>
</protein>
<dbReference type="EMBL" id="FN554973">
    <property type="protein sequence ID" value="CBH15127.1"/>
    <property type="molecule type" value="Genomic_DNA"/>
</dbReference>
<dbReference type="RefSeq" id="XP_011777393.1">
    <property type="nucleotide sequence ID" value="XM_011779091.1"/>
</dbReference>
<organism evidence="3 4">
    <name type="scientific">Trypanosoma brucei gambiense (strain MHOM/CI/86/DAL972)</name>
    <dbReference type="NCBI Taxonomy" id="679716"/>
    <lineage>
        <taxon>Eukaryota</taxon>
        <taxon>Discoba</taxon>
        <taxon>Euglenozoa</taxon>
        <taxon>Kinetoplastea</taxon>
        <taxon>Metakinetoplastina</taxon>
        <taxon>Trypanosomatida</taxon>
        <taxon>Trypanosomatidae</taxon>
        <taxon>Trypanosoma</taxon>
    </lineage>
</organism>
<evidence type="ECO:0000256" key="1">
    <source>
        <dbReference type="SAM" id="MobiDB-lite"/>
    </source>
</evidence>
<dbReference type="PROSITE" id="PS51123">
    <property type="entry name" value="OMPA_2"/>
    <property type="match status" value="1"/>
</dbReference>
<accession>D0A1I5</accession>
<dbReference type="KEGG" id="tbg:TbgDal_X2090"/>
<gene>
    <name evidence="3" type="ORF">TbgDal_X2090</name>
</gene>
<sequence length="164" mass="17644">MNRRVDFICQGKPQLPFPCGWSSSKGTEGEVPGCGFRRHYLHAFQHVQDVADRRSALRDTITATGRAPSGHGSSHFGGDSMDDTVGVPSRNFLKTDPLNGVAHVEISVGRIFFGSKSVAASPDGQAGPANTEGSDGSEAQLAQRRAPDRLCRQQRPTLLRPCTL</sequence>
<evidence type="ECO:0000313" key="4">
    <source>
        <dbReference type="Proteomes" id="UP000002316"/>
    </source>
</evidence>